<sequence>MEKIVLTEMESLLSPVEQAKLVGLIKAPEQIQNKQKSNFILYGMAIAGVCAIIGYFLSERIIKKNKKDKIN</sequence>
<name>A0ABW7MM59_9FLAO</name>
<proteinExistence type="predicted"/>
<accession>A0ABW7MM59</accession>
<keyword evidence="3" id="KW-1185">Reference proteome</keyword>
<dbReference type="Proteomes" id="UP001610104">
    <property type="component" value="Unassembled WGS sequence"/>
</dbReference>
<keyword evidence="1" id="KW-1133">Transmembrane helix</keyword>
<protein>
    <submittedName>
        <fullName evidence="2">Uncharacterized protein</fullName>
    </submittedName>
</protein>
<reference evidence="2 3" key="1">
    <citation type="submission" date="2024-02" db="EMBL/GenBank/DDBJ databases">
        <title>A Gaetbulibacter species isolated from tidal flats and genomic insights of their niches.</title>
        <authorList>
            <person name="Ye Y."/>
        </authorList>
    </citation>
    <scope>NUCLEOTIDE SEQUENCE [LARGE SCALE GENOMIC DNA]</scope>
    <source>
        <strain evidence="2 3">KEM-8</strain>
    </source>
</reference>
<comment type="caution">
    <text evidence="2">The sequence shown here is derived from an EMBL/GenBank/DDBJ whole genome shotgun (WGS) entry which is preliminary data.</text>
</comment>
<evidence type="ECO:0000313" key="3">
    <source>
        <dbReference type="Proteomes" id="UP001610104"/>
    </source>
</evidence>
<organism evidence="2 3">
    <name type="scientific">Gaetbulibacter aquiaggeris</name>
    <dbReference type="NCBI Taxonomy" id="1735373"/>
    <lineage>
        <taxon>Bacteria</taxon>
        <taxon>Pseudomonadati</taxon>
        <taxon>Bacteroidota</taxon>
        <taxon>Flavobacteriia</taxon>
        <taxon>Flavobacteriales</taxon>
        <taxon>Flavobacteriaceae</taxon>
        <taxon>Gaetbulibacter</taxon>
    </lineage>
</organism>
<gene>
    <name evidence="2" type="ORF">V8G56_04075</name>
</gene>
<dbReference type="RefSeq" id="WP_395437185.1">
    <property type="nucleotide sequence ID" value="NZ_JBAWKC010000001.1"/>
</dbReference>
<evidence type="ECO:0000256" key="1">
    <source>
        <dbReference type="SAM" id="Phobius"/>
    </source>
</evidence>
<keyword evidence="1" id="KW-0812">Transmembrane</keyword>
<keyword evidence="1" id="KW-0472">Membrane</keyword>
<evidence type="ECO:0000313" key="2">
    <source>
        <dbReference type="EMBL" id="MFH6767905.1"/>
    </source>
</evidence>
<dbReference type="EMBL" id="JBAWKC010000001">
    <property type="protein sequence ID" value="MFH6767905.1"/>
    <property type="molecule type" value="Genomic_DNA"/>
</dbReference>
<feature type="transmembrane region" description="Helical" evidence="1">
    <location>
        <begin position="39"/>
        <end position="57"/>
    </location>
</feature>